<dbReference type="Pfam" id="PF00646">
    <property type="entry name" value="F-box"/>
    <property type="match status" value="1"/>
</dbReference>
<dbReference type="SMART" id="SM00256">
    <property type="entry name" value="FBOX"/>
    <property type="match status" value="1"/>
</dbReference>
<feature type="domain" description="F-box" evidence="1">
    <location>
        <begin position="1"/>
        <end position="35"/>
    </location>
</feature>
<dbReference type="PANTHER" id="PTHR32212">
    <property type="entry name" value="CYCLIN-LIKE F-BOX"/>
    <property type="match status" value="1"/>
</dbReference>
<dbReference type="Gene3D" id="1.20.1280.50">
    <property type="match status" value="1"/>
</dbReference>
<dbReference type="InterPro" id="IPR036047">
    <property type="entry name" value="F-box-like_dom_sf"/>
</dbReference>
<accession>A0A8S9H2G5</accession>
<evidence type="ECO:0000259" key="1">
    <source>
        <dbReference type="PROSITE" id="PS50181"/>
    </source>
</evidence>
<comment type="caution">
    <text evidence="2">The sequence shown here is derived from an EMBL/GenBank/DDBJ whole genome shotgun (WGS) entry which is preliminary data.</text>
</comment>
<dbReference type="PANTHER" id="PTHR32212:SF457">
    <property type="entry name" value="F-BOX DOMAIN-CONTAINING PROTEIN"/>
    <property type="match status" value="1"/>
</dbReference>
<dbReference type="SUPFAM" id="SSF81383">
    <property type="entry name" value="F-box domain"/>
    <property type="match status" value="1"/>
</dbReference>
<gene>
    <name evidence="2" type="ORF">F2Q68_00033645</name>
</gene>
<dbReference type="CDD" id="cd22160">
    <property type="entry name" value="F-box_AtFBL13-like"/>
    <property type="match status" value="1"/>
</dbReference>
<evidence type="ECO:0000313" key="3">
    <source>
        <dbReference type="Proteomes" id="UP000712281"/>
    </source>
</evidence>
<dbReference type="EMBL" id="QGKW02001988">
    <property type="protein sequence ID" value="KAF2551360.1"/>
    <property type="molecule type" value="Genomic_DNA"/>
</dbReference>
<sequence>MINNLPDDLLVQILLHVPIKDAVSTMILSKRWRSIWTMLPALDYDDSDIDGESKSIWYFIDKSMQLHKTPVLQNLYIELGHGCPVVLM</sequence>
<protein>
    <recommendedName>
        <fullName evidence="1">F-box domain-containing protein</fullName>
    </recommendedName>
</protein>
<dbReference type="InterPro" id="IPR001810">
    <property type="entry name" value="F-box_dom"/>
</dbReference>
<dbReference type="InterPro" id="IPR053781">
    <property type="entry name" value="F-box_AtFBL13-like"/>
</dbReference>
<dbReference type="Proteomes" id="UP000712281">
    <property type="component" value="Unassembled WGS sequence"/>
</dbReference>
<proteinExistence type="predicted"/>
<dbReference type="PROSITE" id="PS50181">
    <property type="entry name" value="FBOX"/>
    <property type="match status" value="1"/>
</dbReference>
<name>A0A8S9H2G5_BRACR</name>
<dbReference type="AlphaFoldDB" id="A0A8S9H2G5"/>
<organism evidence="2 3">
    <name type="scientific">Brassica cretica</name>
    <name type="common">Mustard</name>
    <dbReference type="NCBI Taxonomy" id="69181"/>
    <lineage>
        <taxon>Eukaryota</taxon>
        <taxon>Viridiplantae</taxon>
        <taxon>Streptophyta</taxon>
        <taxon>Embryophyta</taxon>
        <taxon>Tracheophyta</taxon>
        <taxon>Spermatophyta</taxon>
        <taxon>Magnoliopsida</taxon>
        <taxon>eudicotyledons</taxon>
        <taxon>Gunneridae</taxon>
        <taxon>Pentapetalae</taxon>
        <taxon>rosids</taxon>
        <taxon>malvids</taxon>
        <taxon>Brassicales</taxon>
        <taxon>Brassicaceae</taxon>
        <taxon>Brassiceae</taxon>
        <taxon>Brassica</taxon>
    </lineage>
</organism>
<reference evidence="2" key="1">
    <citation type="submission" date="2019-12" db="EMBL/GenBank/DDBJ databases">
        <title>Genome sequencing and annotation of Brassica cretica.</title>
        <authorList>
            <person name="Studholme D.J."/>
            <person name="Sarris P.F."/>
        </authorList>
    </citation>
    <scope>NUCLEOTIDE SEQUENCE</scope>
    <source>
        <strain evidence="2">PFS-001/15</strain>
        <tissue evidence="2">Leaf</tissue>
    </source>
</reference>
<evidence type="ECO:0000313" key="2">
    <source>
        <dbReference type="EMBL" id="KAF2551360.1"/>
    </source>
</evidence>